<dbReference type="GO" id="GO:0003677">
    <property type="term" value="F:DNA binding"/>
    <property type="evidence" value="ECO:0007669"/>
    <property type="project" value="InterPro"/>
</dbReference>
<dbReference type="PANTHER" id="PTHR36180:SF1">
    <property type="entry name" value="ANTA_ANTB ANTIREPRESSOR DOMAIN-CONTAINING PROTEIN"/>
    <property type="match status" value="1"/>
</dbReference>
<sequence>MNELIPIQQTGVTKLFSQSVNARDLHKSLNVGRRFATWIVERIKEYGFIENQDFVAISQKREIGHGRGKIDYHLTLDMAKELAMVEKTEVGREVRRYFIECERKLQEAMAERLALAEPKAAALDLLSDRKEAINFRAAAKSLTEREKEVRAVMVQWGWIFKQGRIEATHKALDGGYMLQTAGISSINGRAYTQSLITGKGLAKLAEHFSQKETA</sequence>
<evidence type="ECO:0000313" key="3">
    <source>
        <dbReference type="EMBL" id="QMT41385.1"/>
    </source>
</evidence>
<dbReference type="Pfam" id="PF08346">
    <property type="entry name" value="AntA"/>
    <property type="match status" value="1"/>
</dbReference>
<dbReference type="Proteomes" id="UP000514752">
    <property type="component" value="Chromosome"/>
</dbReference>
<proteinExistence type="predicted"/>
<accession>A0A7D7N4M8</accession>
<name>A0A7D7N4M8_9NEIS</name>
<evidence type="ECO:0000259" key="1">
    <source>
        <dbReference type="Pfam" id="PF03374"/>
    </source>
</evidence>
<dbReference type="KEGG" id="nsg:H3L94_05000"/>
<evidence type="ECO:0000259" key="2">
    <source>
        <dbReference type="Pfam" id="PF08346"/>
    </source>
</evidence>
<feature type="domain" description="AntA/AntB antirepressor" evidence="2">
    <location>
        <begin position="20"/>
        <end position="88"/>
    </location>
</feature>
<protein>
    <submittedName>
        <fullName evidence="3">AntA/AntB antirepressor family protein</fullName>
    </submittedName>
</protein>
<organism evidence="3 4">
    <name type="scientific">Neisseria shayeganii</name>
    <dbReference type="NCBI Taxonomy" id="607712"/>
    <lineage>
        <taxon>Bacteria</taxon>
        <taxon>Pseudomonadati</taxon>
        <taxon>Pseudomonadota</taxon>
        <taxon>Betaproteobacteria</taxon>
        <taxon>Neisseriales</taxon>
        <taxon>Neisseriaceae</taxon>
        <taxon>Neisseria</taxon>
    </lineage>
</organism>
<dbReference type="InterPro" id="IPR005039">
    <property type="entry name" value="Ant_C"/>
</dbReference>
<feature type="domain" description="Antirepressor protein C-terminal" evidence="1">
    <location>
        <begin position="112"/>
        <end position="209"/>
    </location>
</feature>
<dbReference type="EMBL" id="CP059567">
    <property type="protein sequence ID" value="QMT41385.1"/>
    <property type="molecule type" value="Genomic_DNA"/>
</dbReference>
<dbReference type="InterPro" id="IPR013557">
    <property type="entry name" value="AntA/B_antirep"/>
</dbReference>
<dbReference type="PANTHER" id="PTHR36180">
    <property type="entry name" value="DNA-BINDING PROTEIN-RELATED-RELATED"/>
    <property type="match status" value="1"/>
</dbReference>
<gene>
    <name evidence="3" type="ORF">H3L94_05000</name>
</gene>
<reference evidence="3 4" key="1">
    <citation type="submission" date="2020-07" db="EMBL/GenBank/DDBJ databases">
        <title>Genomic diversity of species in the Neisseriaceae family.</title>
        <authorList>
            <person name="Vincent A.T."/>
            <person name="Bernet E."/>
            <person name="Veyrier F.J."/>
        </authorList>
    </citation>
    <scope>NUCLEOTIDE SEQUENCE [LARGE SCALE GENOMIC DNA]</scope>
    <source>
        <strain evidence="3 4">DSM 22244</strain>
    </source>
</reference>
<dbReference type="AlphaFoldDB" id="A0A7D7N4M8"/>
<dbReference type="RefSeq" id="WP_182122920.1">
    <property type="nucleotide sequence ID" value="NZ_CP059567.1"/>
</dbReference>
<dbReference type="Pfam" id="PF03374">
    <property type="entry name" value="ANT"/>
    <property type="match status" value="1"/>
</dbReference>
<evidence type="ECO:0000313" key="4">
    <source>
        <dbReference type="Proteomes" id="UP000514752"/>
    </source>
</evidence>